<keyword evidence="13" id="KW-1185">Reference proteome</keyword>
<dbReference type="EMBL" id="CP013099">
    <property type="protein sequence ID" value="ALP52837.1"/>
    <property type="molecule type" value="Genomic_DNA"/>
</dbReference>
<organism evidence="9 13">
    <name type="scientific">Candidatus Tenderia electrophaga</name>
    <dbReference type="NCBI Taxonomy" id="1748243"/>
    <lineage>
        <taxon>Bacteria</taxon>
        <taxon>Pseudomonadati</taxon>
        <taxon>Pseudomonadota</taxon>
        <taxon>Gammaproteobacteria</taxon>
        <taxon>Candidatus Tenderiales</taxon>
        <taxon>Candidatus Tenderiaceae</taxon>
        <taxon>Candidatus Tenderia</taxon>
    </lineage>
</organism>
<keyword evidence="4" id="KW-0233">DNA recombination</keyword>
<evidence type="ECO:0000259" key="5">
    <source>
        <dbReference type="Pfam" id="PF01609"/>
    </source>
</evidence>
<dbReference type="Pfam" id="PF14294">
    <property type="entry name" value="DUF4372"/>
    <property type="match status" value="1"/>
</dbReference>
<evidence type="ECO:0000313" key="9">
    <source>
        <dbReference type="EMBL" id="ALP52839.1"/>
    </source>
</evidence>
<dbReference type="InterPro" id="IPR012337">
    <property type="entry name" value="RNaseH-like_sf"/>
</dbReference>
<dbReference type="Proteomes" id="UP000055136">
    <property type="component" value="Chromosome"/>
</dbReference>
<dbReference type="GO" id="GO:0006313">
    <property type="term" value="P:DNA transposition"/>
    <property type="evidence" value="ECO:0007669"/>
    <property type="project" value="InterPro"/>
</dbReference>
<dbReference type="EMBL" id="CP013099">
    <property type="protein sequence ID" value="ALP53124.1"/>
    <property type="molecule type" value="Genomic_DNA"/>
</dbReference>
<dbReference type="KEGG" id="tee:Tel_15950"/>
<dbReference type="KEGG" id="tee:Tel_08105"/>
<dbReference type="EMBL" id="CP013099">
    <property type="protein sequence ID" value="ALP52839.1"/>
    <property type="molecule type" value="Genomic_DNA"/>
</dbReference>
<gene>
    <name evidence="7" type="ORF">Tel_06510</name>
    <name evidence="8" type="ORF">Tel_06525</name>
    <name evidence="9" type="ORF">Tel_06535</name>
    <name evidence="10" type="ORF">Tel_08105</name>
    <name evidence="11" type="ORF">Tel_15935</name>
    <name evidence="12" type="ORF">Tel_15950</name>
</gene>
<dbReference type="EMBL" id="CP013099">
    <property type="protein sequence ID" value="ALP52834.1"/>
    <property type="molecule type" value="Genomic_DNA"/>
</dbReference>
<dbReference type="KEGG" id="tee:Tel_15935"/>
<dbReference type="KEGG" id="tee:Tel_06510"/>
<accession>A0A0S2TCH2</accession>
<dbReference type="InterPro" id="IPR047952">
    <property type="entry name" value="Transpos_IS4"/>
</dbReference>
<proteinExistence type="inferred from homology"/>
<evidence type="ECO:0000313" key="12">
    <source>
        <dbReference type="EMBL" id="ALP54522.1"/>
    </source>
</evidence>
<evidence type="ECO:0000259" key="6">
    <source>
        <dbReference type="Pfam" id="PF14294"/>
    </source>
</evidence>
<dbReference type="EMBL" id="CP013099">
    <property type="protein sequence ID" value="ALP54519.1"/>
    <property type="molecule type" value="Genomic_DNA"/>
</dbReference>
<evidence type="ECO:0000313" key="10">
    <source>
        <dbReference type="EMBL" id="ALP53124.1"/>
    </source>
</evidence>
<dbReference type="SUPFAM" id="SSF53098">
    <property type="entry name" value="Ribonuclease H-like"/>
    <property type="match status" value="1"/>
</dbReference>
<dbReference type="AlphaFoldDB" id="A0A0S2TCH2"/>
<evidence type="ECO:0000256" key="2">
    <source>
        <dbReference type="ARBA" id="ARBA00022578"/>
    </source>
</evidence>
<evidence type="ECO:0000313" key="7">
    <source>
        <dbReference type="EMBL" id="ALP52834.1"/>
    </source>
</evidence>
<dbReference type="Pfam" id="PF01609">
    <property type="entry name" value="DDE_Tnp_1"/>
    <property type="match status" value="1"/>
</dbReference>
<keyword evidence="3" id="KW-0238">DNA-binding</keyword>
<name>A0A0S2TCH2_9GAMM</name>
<reference evidence="9 13" key="1">
    <citation type="submission" date="2015-10" db="EMBL/GenBank/DDBJ databases">
        <title>Description of Candidatus Tenderia electrophaga gen. nov, sp. nov., an Uncultivated Electroautotroph from a Biocathode Enrichment.</title>
        <authorList>
            <person name="Eddie B.J."/>
            <person name="Malanoski A.P."/>
            <person name="Wang Z."/>
            <person name="Hall R.J."/>
            <person name="Oh S.D."/>
            <person name="Heiner C."/>
            <person name="Lin B."/>
            <person name="Strycharz-Glaven S.M."/>
        </authorList>
    </citation>
    <scope>NUCLEOTIDE SEQUENCE [LARGE SCALE GENOMIC DNA]</scope>
    <source>
        <strain evidence="9">NRL1</strain>
    </source>
</reference>
<evidence type="ECO:0000313" key="11">
    <source>
        <dbReference type="EMBL" id="ALP54519.1"/>
    </source>
</evidence>
<protein>
    <submittedName>
        <fullName evidence="9">Transposase</fullName>
    </submittedName>
</protein>
<dbReference type="PANTHER" id="PTHR33258:SF1">
    <property type="entry name" value="TRANSPOSASE INSL FOR INSERTION SEQUENCE ELEMENT IS186A-RELATED"/>
    <property type="match status" value="1"/>
</dbReference>
<feature type="domain" description="Transposase IS4-like" evidence="5">
    <location>
        <begin position="144"/>
        <end position="330"/>
    </location>
</feature>
<feature type="domain" description="DUF4372" evidence="6">
    <location>
        <begin position="3"/>
        <end position="76"/>
    </location>
</feature>
<comment type="similarity">
    <text evidence="1">Belongs to the transposase 11 family.</text>
</comment>
<dbReference type="KEGG" id="tee:Tel_06525"/>
<dbReference type="NCBIfam" id="NF033592">
    <property type="entry name" value="transpos_IS4_1"/>
    <property type="match status" value="1"/>
</dbReference>
<dbReference type="GO" id="GO:0004803">
    <property type="term" value="F:transposase activity"/>
    <property type="evidence" value="ECO:0007669"/>
    <property type="project" value="InterPro"/>
</dbReference>
<dbReference type="InterPro" id="IPR002559">
    <property type="entry name" value="Transposase_11"/>
</dbReference>
<dbReference type="EMBL" id="CP013099">
    <property type="protein sequence ID" value="ALP54522.1"/>
    <property type="molecule type" value="Genomic_DNA"/>
</dbReference>
<dbReference type="InterPro" id="IPR025399">
    <property type="entry name" value="DUF4372"/>
</dbReference>
<sequence length="383" mass="44121">MAHHNTIFAQLLKFVPRHEFESLSKTHHEGRQLRKTSRWSQFVALSLGQLAGRHSLRDIESNMSAQSSRLYHLGAKPIARSSLARLNEKQPAKLYEALFAKLYANCQKLTSGHRFRFKNKLYSLDASLIDLSLKIFPWAHYALGKSAMKLHLSLDHDGYIPNFAAITEGKASDIEIGRTLHYSKGSIVVFDKGYTDYEWFKALNNKGIFFVTRIRKNAIWKIEERRAVDKSKGLTSDQTIVLTGVKPKKIGMPKLRRIGYRDPESGKAYEFLTNNFALSAQTIAEIYKERWQVELFFKWIKQNLKIKAFVGNSKNAIMTQIWIALCTYLILAYLKFSAKLGWSLQSMLRLLHLNLFLRRDLMALLRGDPPKQNALEIRQLCLV</sequence>
<evidence type="ECO:0000256" key="4">
    <source>
        <dbReference type="ARBA" id="ARBA00023172"/>
    </source>
</evidence>
<dbReference type="PANTHER" id="PTHR33258">
    <property type="entry name" value="TRANSPOSASE INSL FOR INSERTION SEQUENCE ELEMENT IS186A-RELATED"/>
    <property type="match status" value="1"/>
</dbReference>
<keyword evidence="2" id="KW-0815">Transposition</keyword>
<evidence type="ECO:0000313" key="13">
    <source>
        <dbReference type="Proteomes" id="UP000055136"/>
    </source>
</evidence>
<evidence type="ECO:0000256" key="3">
    <source>
        <dbReference type="ARBA" id="ARBA00023125"/>
    </source>
</evidence>
<evidence type="ECO:0000313" key="8">
    <source>
        <dbReference type="EMBL" id="ALP52837.1"/>
    </source>
</evidence>
<dbReference type="GO" id="GO:0003677">
    <property type="term" value="F:DNA binding"/>
    <property type="evidence" value="ECO:0007669"/>
    <property type="project" value="UniProtKB-KW"/>
</dbReference>
<evidence type="ECO:0000256" key="1">
    <source>
        <dbReference type="ARBA" id="ARBA00010075"/>
    </source>
</evidence>
<dbReference type="KEGG" id="tee:Tel_06535"/>